<protein>
    <submittedName>
        <fullName evidence="1">Uncharacterized protein</fullName>
    </submittedName>
</protein>
<accession>F6HPA8</accession>
<dbReference type="HOGENOM" id="CLU_2817681_0_0_1"/>
<organism evidence="1 2">
    <name type="scientific">Vitis vinifera</name>
    <name type="common">Grape</name>
    <dbReference type="NCBI Taxonomy" id="29760"/>
    <lineage>
        <taxon>Eukaryota</taxon>
        <taxon>Viridiplantae</taxon>
        <taxon>Streptophyta</taxon>
        <taxon>Embryophyta</taxon>
        <taxon>Tracheophyta</taxon>
        <taxon>Spermatophyta</taxon>
        <taxon>Magnoliopsida</taxon>
        <taxon>eudicotyledons</taxon>
        <taxon>Gunneridae</taxon>
        <taxon>Pentapetalae</taxon>
        <taxon>rosids</taxon>
        <taxon>Vitales</taxon>
        <taxon>Vitaceae</taxon>
        <taxon>Viteae</taxon>
        <taxon>Vitis</taxon>
    </lineage>
</organism>
<dbReference type="EMBL" id="FN596001">
    <property type="protein sequence ID" value="CCB56514.1"/>
    <property type="molecule type" value="Genomic_DNA"/>
</dbReference>
<proteinExistence type="predicted"/>
<gene>
    <name evidence="1" type="ordered locus">VIT_02s0154g00420</name>
</gene>
<dbReference type="AlphaFoldDB" id="F6HPA8"/>
<sequence>MALQAKGPKEVVEELADIAKNRLMEYNQKTMAGGLKETPSKLPIKVLAANSMYRIAQTILLDDKVDK</sequence>
<reference evidence="2" key="1">
    <citation type="journal article" date="2007" name="Nature">
        <title>The grapevine genome sequence suggests ancestral hexaploidization in major angiosperm phyla.</title>
        <authorList>
            <consortium name="The French-Italian Public Consortium for Grapevine Genome Characterization."/>
            <person name="Jaillon O."/>
            <person name="Aury J.-M."/>
            <person name="Noel B."/>
            <person name="Policriti A."/>
            <person name="Clepet C."/>
            <person name="Casagrande A."/>
            <person name="Choisne N."/>
            <person name="Aubourg S."/>
            <person name="Vitulo N."/>
            <person name="Jubin C."/>
            <person name="Vezzi A."/>
            <person name="Legeai F."/>
            <person name="Hugueney P."/>
            <person name="Dasilva C."/>
            <person name="Horner D."/>
            <person name="Mica E."/>
            <person name="Jublot D."/>
            <person name="Poulain J."/>
            <person name="Bruyere C."/>
            <person name="Billault A."/>
            <person name="Segurens B."/>
            <person name="Gouyvenoux M."/>
            <person name="Ugarte E."/>
            <person name="Cattonaro F."/>
            <person name="Anthouard V."/>
            <person name="Vico V."/>
            <person name="Del Fabbro C."/>
            <person name="Alaux M."/>
            <person name="Di Gaspero G."/>
            <person name="Dumas V."/>
            <person name="Felice N."/>
            <person name="Paillard S."/>
            <person name="Juman I."/>
            <person name="Moroldo M."/>
            <person name="Scalabrin S."/>
            <person name="Canaguier A."/>
            <person name="Le Clainche I."/>
            <person name="Malacrida G."/>
            <person name="Durand E."/>
            <person name="Pesole G."/>
            <person name="Laucou V."/>
            <person name="Chatelet P."/>
            <person name="Merdinoglu D."/>
            <person name="Delledonne M."/>
            <person name="Pezzotti M."/>
            <person name="Lecharny A."/>
            <person name="Scarpelli C."/>
            <person name="Artiguenave F."/>
            <person name="Pe M.E."/>
            <person name="Valle G."/>
            <person name="Morgante M."/>
            <person name="Caboche M."/>
            <person name="Adam-Blondon A.-F."/>
            <person name="Weissenbach J."/>
            <person name="Quetier F."/>
            <person name="Wincker P."/>
        </authorList>
    </citation>
    <scope>NUCLEOTIDE SEQUENCE [LARGE SCALE GENOMIC DNA]</scope>
    <source>
        <strain evidence="2">cv. Pinot noir / PN40024</strain>
    </source>
</reference>
<dbReference type="InParanoid" id="F6HPA8"/>
<evidence type="ECO:0000313" key="1">
    <source>
        <dbReference type="EMBL" id="CCB56514.1"/>
    </source>
</evidence>
<dbReference type="PaxDb" id="29760-VIT_02s0154g00420.t01"/>
<dbReference type="Proteomes" id="UP000009183">
    <property type="component" value="Chromosome 2"/>
</dbReference>
<keyword evidence="2" id="KW-1185">Reference proteome</keyword>
<evidence type="ECO:0000313" key="2">
    <source>
        <dbReference type="Proteomes" id="UP000009183"/>
    </source>
</evidence>
<name>F6HPA8_VITVI</name>